<dbReference type="EMBL" id="CP018180">
    <property type="protein sequence ID" value="AUJ32172.1"/>
    <property type="molecule type" value="Genomic_DNA"/>
</dbReference>
<dbReference type="Gene3D" id="3.40.50.450">
    <property type="match status" value="1"/>
</dbReference>
<name>A0A3Q8D0G4_9LACO</name>
<dbReference type="KEGG" id="lng:BSQ50_06150"/>
<protein>
    <submittedName>
        <fullName evidence="3">DNA protecting protein DprA</fullName>
    </submittedName>
</protein>
<evidence type="ECO:0000259" key="2">
    <source>
        <dbReference type="Pfam" id="PF02481"/>
    </source>
</evidence>
<dbReference type="RefSeq" id="WP_057885994.1">
    <property type="nucleotide sequence ID" value="NZ_CP018180.1"/>
</dbReference>
<comment type="similarity">
    <text evidence="1">Belongs to the DprA/Smf family.</text>
</comment>
<feature type="domain" description="Smf/DprA SLOG" evidence="2">
    <location>
        <begin position="75"/>
        <end position="284"/>
    </location>
</feature>
<dbReference type="GO" id="GO:0009294">
    <property type="term" value="P:DNA-mediated transformation"/>
    <property type="evidence" value="ECO:0007669"/>
    <property type="project" value="InterPro"/>
</dbReference>
<organism evidence="3 4">
    <name type="scientific">Liquorilactobacillus nagelii</name>
    <dbReference type="NCBI Taxonomy" id="82688"/>
    <lineage>
        <taxon>Bacteria</taxon>
        <taxon>Bacillati</taxon>
        <taxon>Bacillota</taxon>
        <taxon>Bacilli</taxon>
        <taxon>Lactobacillales</taxon>
        <taxon>Lactobacillaceae</taxon>
        <taxon>Liquorilactobacillus</taxon>
    </lineage>
</organism>
<evidence type="ECO:0000313" key="4">
    <source>
        <dbReference type="Proteomes" id="UP000324497"/>
    </source>
</evidence>
<dbReference type="GeneID" id="78521476"/>
<dbReference type="PANTHER" id="PTHR43022:SF1">
    <property type="entry name" value="PROTEIN SMF"/>
    <property type="match status" value="1"/>
</dbReference>
<proteinExistence type="inferred from homology"/>
<dbReference type="InterPro" id="IPR003488">
    <property type="entry name" value="DprA"/>
</dbReference>
<dbReference type="SUPFAM" id="SSF102405">
    <property type="entry name" value="MCP/YpsA-like"/>
    <property type="match status" value="1"/>
</dbReference>
<gene>
    <name evidence="3" type="ORF">BSQ50_06150</name>
</gene>
<sequence>MKQQELLLRMRLCPAISPVTLKKTAVYFQQATKINQTQIIDLLHQPNTSSSWLWQQLFLPEINQQIQLNLKYSSVMTILDDEYPAQLREIYDPPIILFYQGDWGLTHQSHLLGVVGSRKHSAYAPLVINQLLTVLLERGLVTVSGLAAGVDQLAHQCSLNAAKPTIAVIGNGLNIYYPKFNRQLQQKIAINGLLISEYSFNERPLRHHFPARNRIIAGLVSNLLVIEAQHHSGSLITANLALQENRNVLAVPGPINSLFSQGTNELIAAGAKPILQPLDIWEEFL</sequence>
<accession>A0A3Q8D0G4</accession>
<dbReference type="InterPro" id="IPR057666">
    <property type="entry name" value="DrpA_SLOG"/>
</dbReference>
<dbReference type="Proteomes" id="UP000324497">
    <property type="component" value="Chromosome"/>
</dbReference>
<dbReference type="Pfam" id="PF02481">
    <property type="entry name" value="DNA_processg_A"/>
    <property type="match status" value="1"/>
</dbReference>
<evidence type="ECO:0000256" key="1">
    <source>
        <dbReference type="ARBA" id="ARBA00006525"/>
    </source>
</evidence>
<keyword evidence="4" id="KW-1185">Reference proteome</keyword>
<dbReference type="NCBIfam" id="TIGR00732">
    <property type="entry name" value="dprA"/>
    <property type="match status" value="1"/>
</dbReference>
<reference evidence="3 4" key="1">
    <citation type="submission" date="2016-11" db="EMBL/GenBank/DDBJ databases">
        <title>Interaction between Lactobacillus species and yeast in water kefir.</title>
        <authorList>
            <person name="Behr J."/>
            <person name="Xu D."/>
            <person name="Vogel R.F."/>
        </authorList>
    </citation>
    <scope>NUCLEOTIDE SEQUENCE [LARGE SCALE GENOMIC DNA]</scope>
    <source>
        <strain evidence="3 4">TMW 1.1827</strain>
    </source>
</reference>
<dbReference type="PANTHER" id="PTHR43022">
    <property type="entry name" value="PROTEIN SMF"/>
    <property type="match status" value="1"/>
</dbReference>
<dbReference type="AlphaFoldDB" id="A0A3Q8D0G4"/>
<evidence type="ECO:0000313" key="3">
    <source>
        <dbReference type="EMBL" id="AUJ32172.1"/>
    </source>
</evidence>